<comment type="caution">
    <text evidence="2">The sequence shown here is derived from an EMBL/GenBank/DDBJ whole genome shotgun (WGS) entry which is preliminary data.</text>
</comment>
<sequence>MNYHDLAAYLEKGEKPTQKVVSLTRDFKEGASAFIEKRKPQFRGE</sequence>
<evidence type="ECO:0000313" key="3">
    <source>
        <dbReference type="Proteomes" id="UP000004754"/>
    </source>
</evidence>
<gene>
    <name evidence="2" type="ORF">HMP0721_0300</name>
</gene>
<dbReference type="Proteomes" id="UP000004754">
    <property type="component" value="Unassembled WGS sequence"/>
</dbReference>
<accession>E6ME67</accession>
<dbReference type="AlphaFoldDB" id="E6ME67"/>
<reference evidence="2 3" key="1">
    <citation type="submission" date="2010-12" db="EMBL/GenBank/DDBJ databases">
        <authorList>
            <person name="Muzny D."/>
            <person name="Qin X."/>
            <person name="Deng J."/>
            <person name="Jiang H."/>
            <person name="Liu Y."/>
            <person name="Qu J."/>
            <person name="Song X.-Z."/>
            <person name="Zhang L."/>
            <person name="Thornton R."/>
            <person name="Coyle M."/>
            <person name="Francisco L."/>
            <person name="Jackson L."/>
            <person name="Javaid M."/>
            <person name="Korchina V."/>
            <person name="Kovar C."/>
            <person name="Mata R."/>
            <person name="Mathew T."/>
            <person name="Ngo R."/>
            <person name="Nguyen L."/>
            <person name="Nguyen N."/>
            <person name="Okwuonu G."/>
            <person name="Ongeri F."/>
            <person name="Pham C."/>
            <person name="Simmons D."/>
            <person name="Wilczek-Boney K."/>
            <person name="Hale W."/>
            <person name="Jakkamsetti A."/>
            <person name="Pham P."/>
            <person name="Ruth R."/>
            <person name="San Lucas F."/>
            <person name="Warren J."/>
            <person name="Zhang J."/>
            <person name="Zhao Z."/>
            <person name="Zhou C."/>
            <person name="Zhu D."/>
            <person name="Lee S."/>
            <person name="Bess C."/>
            <person name="Blankenburg K."/>
            <person name="Forbes L."/>
            <person name="Fu Q."/>
            <person name="Gubbala S."/>
            <person name="Hirani K."/>
            <person name="Jayaseelan J.C."/>
            <person name="Lara F."/>
            <person name="Munidasa M."/>
            <person name="Palculict T."/>
            <person name="Patil S."/>
            <person name="Pu L.-L."/>
            <person name="Saada N."/>
            <person name="Tang L."/>
            <person name="Weissenberger G."/>
            <person name="Zhu Y."/>
            <person name="Hemphill L."/>
            <person name="Shang Y."/>
            <person name="Youmans B."/>
            <person name="Ayvaz T."/>
            <person name="Ross M."/>
            <person name="Santibanez J."/>
            <person name="Aqrawi P."/>
            <person name="Gross S."/>
            <person name="Joshi V."/>
            <person name="Fowler G."/>
            <person name="Nazareth L."/>
            <person name="Reid J."/>
            <person name="Worley K."/>
            <person name="Petrosino J."/>
            <person name="Highlander S."/>
            <person name="Gibbs R."/>
        </authorList>
    </citation>
    <scope>NUCLEOTIDE SEQUENCE [LARGE SCALE GENOMIC DNA]</scope>
    <source>
        <strain evidence="2 3">ATCC 23263</strain>
    </source>
</reference>
<comment type="similarity">
    <text evidence="1">Belongs to the enoyl-CoA hydratase/isomerase family.</text>
</comment>
<dbReference type="SUPFAM" id="SSF52096">
    <property type="entry name" value="ClpP/crotonase"/>
    <property type="match status" value="1"/>
</dbReference>
<dbReference type="Gene3D" id="1.10.12.10">
    <property type="entry name" value="Lyase 2-enoyl-coa Hydratase, Chain A, domain 2"/>
    <property type="match status" value="1"/>
</dbReference>
<evidence type="ECO:0000256" key="1">
    <source>
        <dbReference type="ARBA" id="ARBA00005254"/>
    </source>
</evidence>
<evidence type="ECO:0000313" key="2">
    <source>
        <dbReference type="EMBL" id="EFV02614.1"/>
    </source>
</evidence>
<dbReference type="EMBL" id="AEQN01000006">
    <property type="protein sequence ID" value="EFV02614.1"/>
    <property type="molecule type" value="Genomic_DNA"/>
</dbReference>
<protein>
    <recommendedName>
        <fullName evidence="4">Enoyl-CoA hydratase</fullName>
    </recommendedName>
</protein>
<dbReference type="InterPro" id="IPR029045">
    <property type="entry name" value="ClpP/crotonase-like_dom_sf"/>
</dbReference>
<dbReference type="InterPro" id="IPR014748">
    <property type="entry name" value="Enoyl-CoA_hydra_C"/>
</dbReference>
<dbReference type="HOGENOM" id="CLU_3204076_0_0_9"/>
<proteinExistence type="inferred from homology"/>
<keyword evidence="3" id="KW-1185">Reference proteome</keyword>
<name>E6ME67_9FIRM</name>
<organism evidence="2 3">
    <name type="scientific">Pseudoramibacter alactolyticus ATCC 23263</name>
    <dbReference type="NCBI Taxonomy" id="887929"/>
    <lineage>
        <taxon>Bacteria</taxon>
        <taxon>Bacillati</taxon>
        <taxon>Bacillota</taxon>
        <taxon>Clostridia</taxon>
        <taxon>Eubacteriales</taxon>
        <taxon>Eubacteriaceae</taxon>
        <taxon>Pseudoramibacter</taxon>
    </lineage>
</organism>
<evidence type="ECO:0008006" key="4">
    <source>
        <dbReference type="Google" id="ProtNLM"/>
    </source>
</evidence>